<dbReference type="InParanoid" id="A0A7L4YMW0"/>
<evidence type="ECO:0000256" key="10">
    <source>
        <dbReference type="SAM" id="SignalP"/>
    </source>
</evidence>
<dbReference type="InterPro" id="IPR011712">
    <property type="entry name" value="Sig_transdc_His_kin_sub3_dim/P"/>
</dbReference>
<dbReference type="CDD" id="cd16917">
    <property type="entry name" value="HATPase_UhpB-NarQ-NarX-like"/>
    <property type="match status" value="1"/>
</dbReference>
<dbReference type="InterPro" id="IPR050482">
    <property type="entry name" value="Sensor_HK_TwoCompSys"/>
</dbReference>
<evidence type="ECO:0000256" key="2">
    <source>
        <dbReference type="ARBA" id="ARBA00012438"/>
    </source>
</evidence>
<dbReference type="InterPro" id="IPR003594">
    <property type="entry name" value="HATPase_dom"/>
</dbReference>
<accession>A0A7L4YMW0</accession>
<dbReference type="Pfam" id="PF02518">
    <property type="entry name" value="HATPase_c"/>
    <property type="match status" value="1"/>
</dbReference>
<evidence type="ECO:0000256" key="1">
    <source>
        <dbReference type="ARBA" id="ARBA00000085"/>
    </source>
</evidence>
<dbReference type="OrthoDB" id="227596at2"/>
<keyword evidence="5" id="KW-0547">Nucleotide-binding</keyword>
<keyword evidence="14" id="KW-1185">Reference proteome</keyword>
<evidence type="ECO:0000313" key="13">
    <source>
        <dbReference type="EMBL" id="QHC00223.1"/>
    </source>
</evidence>
<reference evidence="13 14" key="1">
    <citation type="journal article" date="2018" name="Int. J. Syst. Evol. Microbiol.">
        <title>Epidermidibacterium keratini gen. nov., sp. nov., a member of the family Sporichthyaceae, isolated from keratin epidermis.</title>
        <authorList>
            <person name="Lee D.G."/>
            <person name="Trujillo M.E."/>
            <person name="Kang S."/>
            <person name="Nam J.J."/>
            <person name="Kim Y.J."/>
        </authorList>
    </citation>
    <scope>NUCLEOTIDE SEQUENCE [LARGE SCALE GENOMIC DNA]</scope>
    <source>
        <strain evidence="13 14">EPI-7</strain>
    </source>
</reference>
<evidence type="ECO:0000256" key="4">
    <source>
        <dbReference type="ARBA" id="ARBA00022679"/>
    </source>
</evidence>
<keyword evidence="9" id="KW-1133">Transmembrane helix</keyword>
<dbReference type="GO" id="GO:0000155">
    <property type="term" value="F:phosphorelay sensor kinase activity"/>
    <property type="evidence" value="ECO:0007669"/>
    <property type="project" value="InterPro"/>
</dbReference>
<dbReference type="KEGG" id="eke:EK0264_07990"/>
<dbReference type="PANTHER" id="PTHR24421">
    <property type="entry name" value="NITRATE/NITRITE SENSOR PROTEIN NARX-RELATED"/>
    <property type="match status" value="1"/>
</dbReference>
<feature type="chain" id="PRO_5029648668" description="histidine kinase" evidence="10">
    <location>
        <begin position="36"/>
        <end position="389"/>
    </location>
</feature>
<dbReference type="Pfam" id="PF07730">
    <property type="entry name" value="HisKA_3"/>
    <property type="match status" value="1"/>
</dbReference>
<keyword evidence="6" id="KW-0418">Kinase</keyword>
<feature type="transmembrane region" description="Helical" evidence="9">
    <location>
        <begin position="41"/>
        <end position="57"/>
    </location>
</feature>
<protein>
    <recommendedName>
        <fullName evidence="2">histidine kinase</fullName>
        <ecNumber evidence="2">2.7.13.3</ecNumber>
    </recommendedName>
</protein>
<evidence type="ECO:0000259" key="11">
    <source>
        <dbReference type="Pfam" id="PF02518"/>
    </source>
</evidence>
<keyword evidence="4" id="KW-0808">Transferase</keyword>
<feature type="transmembrane region" description="Helical" evidence="9">
    <location>
        <begin position="107"/>
        <end position="126"/>
    </location>
</feature>
<keyword evidence="7" id="KW-0067">ATP-binding</keyword>
<evidence type="ECO:0000256" key="8">
    <source>
        <dbReference type="ARBA" id="ARBA00023012"/>
    </source>
</evidence>
<dbReference type="PANTHER" id="PTHR24421:SF10">
    <property type="entry name" value="NITRATE_NITRITE SENSOR PROTEIN NARQ"/>
    <property type="match status" value="1"/>
</dbReference>
<evidence type="ECO:0000256" key="5">
    <source>
        <dbReference type="ARBA" id="ARBA00022741"/>
    </source>
</evidence>
<keyword evidence="9" id="KW-0812">Transmembrane</keyword>
<keyword evidence="3" id="KW-0597">Phosphoprotein</keyword>
<dbReference type="SUPFAM" id="SSF55874">
    <property type="entry name" value="ATPase domain of HSP90 chaperone/DNA topoisomerase II/histidine kinase"/>
    <property type="match status" value="1"/>
</dbReference>
<feature type="domain" description="Signal transduction histidine kinase subgroup 3 dimerisation and phosphoacceptor" evidence="12">
    <location>
        <begin position="186"/>
        <end position="253"/>
    </location>
</feature>
<dbReference type="InterPro" id="IPR036890">
    <property type="entry name" value="HATPase_C_sf"/>
</dbReference>
<evidence type="ECO:0000259" key="12">
    <source>
        <dbReference type="Pfam" id="PF07730"/>
    </source>
</evidence>
<evidence type="ECO:0000256" key="6">
    <source>
        <dbReference type="ARBA" id="ARBA00022777"/>
    </source>
</evidence>
<name>A0A7L4YMW0_9ACTN</name>
<dbReference type="AlphaFoldDB" id="A0A7L4YMW0"/>
<dbReference type="Gene3D" id="1.20.5.1930">
    <property type="match status" value="1"/>
</dbReference>
<dbReference type="EC" id="2.7.13.3" evidence="2"/>
<keyword evidence="9" id="KW-0472">Membrane</keyword>
<evidence type="ECO:0000256" key="9">
    <source>
        <dbReference type="SAM" id="Phobius"/>
    </source>
</evidence>
<dbReference type="GO" id="GO:0046983">
    <property type="term" value="F:protein dimerization activity"/>
    <property type="evidence" value="ECO:0007669"/>
    <property type="project" value="InterPro"/>
</dbReference>
<dbReference type="GO" id="GO:0016020">
    <property type="term" value="C:membrane"/>
    <property type="evidence" value="ECO:0007669"/>
    <property type="project" value="InterPro"/>
</dbReference>
<gene>
    <name evidence="13" type="ORF">EK0264_07990</name>
</gene>
<comment type="catalytic activity">
    <reaction evidence="1">
        <text>ATP + protein L-histidine = ADP + protein N-phospho-L-histidine.</text>
        <dbReference type="EC" id="2.7.13.3"/>
    </reaction>
</comment>
<feature type="domain" description="Histidine kinase/HSP90-like ATPase" evidence="11">
    <location>
        <begin position="302"/>
        <end position="386"/>
    </location>
</feature>
<sequence length="389" mass="41446">MSMPQRPQPAWLTACLALVATVLAAAGLVSSAAGAGDVAVGWVGWVLAPVLGLVLWARGQRWPVSTLVVSVVLLDAYYVSQRPPIGFALLLVPALVNAAERGQVRRSIVVAALALLSCYLCRVVLLDQEIRILGNQLLAEIALVVGALALGDAMHARGRWHAETERRVDLELAAHAGRVRARVDAERRRLSGDIHDVMGHTLVVVSQRANVALATLAADQDRPREALQVIKDTARAARREVDDAVAVLRSPTDLADNATRPRSPVPRLADLEALAETARAGGITVDLSMLGTEVGAGALVESTAYRIVQEALTNVQRHSFATHVEITIIRADDRLQLRVRDNGGATEHWIAGSGIAGMHERVALVGGRVDITAHDGGFCVTAVVPVRVQ</sequence>
<proteinExistence type="predicted"/>
<feature type="signal peptide" evidence="10">
    <location>
        <begin position="1"/>
        <end position="35"/>
    </location>
</feature>
<evidence type="ECO:0000313" key="14">
    <source>
        <dbReference type="Proteomes" id="UP000463857"/>
    </source>
</evidence>
<evidence type="ECO:0000256" key="3">
    <source>
        <dbReference type="ARBA" id="ARBA00022553"/>
    </source>
</evidence>
<keyword evidence="8" id="KW-0902">Two-component regulatory system</keyword>
<dbReference type="Proteomes" id="UP000463857">
    <property type="component" value="Chromosome"/>
</dbReference>
<evidence type="ECO:0000256" key="7">
    <source>
        <dbReference type="ARBA" id="ARBA00022840"/>
    </source>
</evidence>
<dbReference type="EMBL" id="CP047156">
    <property type="protein sequence ID" value="QHC00223.1"/>
    <property type="molecule type" value="Genomic_DNA"/>
</dbReference>
<keyword evidence="10" id="KW-0732">Signal</keyword>
<dbReference type="FunCoup" id="A0A7L4YMW0">
    <property type="interactions" value="33"/>
</dbReference>
<organism evidence="13 14">
    <name type="scientific">Epidermidibacterium keratini</name>
    <dbReference type="NCBI Taxonomy" id="1891644"/>
    <lineage>
        <taxon>Bacteria</taxon>
        <taxon>Bacillati</taxon>
        <taxon>Actinomycetota</taxon>
        <taxon>Actinomycetes</taxon>
        <taxon>Sporichthyales</taxon>
        <taxon>Sporichthyaceae</taxon>
        <taxon>Epidermidibacterium</taxon>
    </lineage>
</organism>
<dbReference type="GO" id="GO:0005524">
    <property type="term" value="F:ATP binding"/>
    <property type="evidence" value="ECO:0007669"/>
    <property type="project" value="UniProtKB-KW"/>
</dbReference>
<dbReference type="Gene3D" id="3.30.565.10">
    <property type="entry name" value="Histidine kinase-like ATPase, C-terminal domain"/>
    <property type="match status" value="1"/>
</dbReference>